<evidence type="ECO:0000256" key="6">
    <source>
        <dbReference type="ARBA" id="ARBA00022642"/>
    </source>
</evidence>
<comment type="caution">
    <text evidence="12">The sequence shown here is derived from an EMBL/GenBank/DDBJ whole genome shotgun (WGS) entry which is preliminary data.</text>
</comment>
<keyword evidence="8 12" id="KW-0560">Oxidoreductase</keyword>
<evidence type="ECO:0000256" key="5">
    <source>
        <dbReference type="ARBA" id="ARBA00022630"/>
    </source>
</evidence>
<dbReference type="Pfam" id="PF00890">
    <property type="entry name" value="FAD_binding_2"/>
    <property type="match status" value="1"/>
</dbReference>
<dbReference type="InterPro" id="IPR027477">
    <property type="entry name" value="Succ_DH/fumarate_Rdtase_cat_sf"/>
</dbReference>
<dbReference type="Pfam" id="PF02910">
    <property type="entry name" value="Succ_DH_flav_C"/>
    <property type="match status" value="1"/>
</dbReference>
<dbReference type="Gene3D" id="1.20.58.100">
    <property type="entry name" value="Fumarate reductase/succinate dehydrogenase flavoprotein-like, C-terminal domain"/>
    <property type="match status" value="1"/>
</dbReference>
<dbReference type="EC" id="1.4.3.16" evidence="4"/>
<dbReference type="SUPFAM" id="SSF46977">
    <property type="entry name" value="Succinate dehydrogenase/fumarate reductase flavoprotein C-terminal domain"/>
    <property type="match status" value="1"/>
</dbReference>
<dbReference type="InterPro" id="IPR036188">
    <property type="entry name" value="FAD/NAD-bd_sf"/>
</dbReference>
<comment type="catalytic activity">
    <reaction evidence="9">
        <text>L-aspartate + O2 = iminosuccinate + H2O2</text>
        <dbReference type="Rhea" id="RHEA:25876"/>
        <dbReference type="ChEBI" id="CHEBI:15379"/>
        <dbReference type="ChEBI" id="CHEBI:16240"/>
        <dbReference type="ChEBI" id="CHEBI:29991"/>
        <dbReference type="ChEBI" id="CHEBI:77875"/>
        <dbReference type="EC" id="1.4.3.16"/>
    </reaction>
    <physiologicalReaction direction="left-to-right" evidence="9">
        <dbReference type="Rhea" id="RHEA:25877"/>
    </physiologicalReaction>
</comment>
<dbReference type="InterPro" id="IPR005288">
    <property type="entry name" value="NadB"/>
</dbReference>
<dbReference type="Gene3D" id="3.90.700.10">
    <property type="entry name" value="Succinate dehydrogenase/fumarate reductase flavoprotein, catalytic domain"/>
    <property type="match status" value="1"/>
</dbReference>
<dbReference type="Proteomes" id="UP000264062">
    <property type="component" value="Unassembled WGS sequence"/>
</dbReference>
<evidence type="ECO:0000256" key="8">
    <source>
        <dbReference type="ARBA" id="ARBA00023002"/>
    </source>
</evidence>
<dbReference type="GO" id="GO:0034628">
    <property type="term" value="P:'de novo' NAD+ biosynthetic process from L-aspartate"/>
    <property type="evidence" value="ECO:0007669"/>
    <property type="project" value="TreeGrafter"/>
</dbReference>
<keyword evidence="6" id="KW-0662">Pyridine nucleotide biosynthesis</keyword>
<proteinExistence type="inferred from homology"/>
<dbReference type="InterPro" id="IPR037099">
    <property type="entry name" value="Fum_R/Succ_DH_flav-like_C_sf"/>
</dbReference>
<keyword evidence="7" id="KW-0274">FAD</keyword>
<evidence type="ECO:0000259" key="11">
    <source>
        <dbReference type="Pfam" id="PF02910"/>
    </source>
</evidence>
<dbReference type="AlphaFoldDB" id="A0A350HC29"/>
<evidence type="ECO:0000256" key="4">
    <source>
        <dbReference type="ARBA" id="ARBA00012173"/>
    </source>
</evidence>
<gene>
    <name evidence="12" type="ORF">DCW38_07955</name>
</gene>
<evidence type="ECO:0000313" key="13">
    <source>
        <dbReference type="Proteomes" id="UP000264062"/>
    </source>
</evidence>
<sequence>MRNFDILIIGSGIAGLTFAYKMAPFAKIGIITKKSAEDSNTNYAQGGIASVFGKDDSFEEHIKDTMETGHGLCHPDAVRIMVENGPRLVLELKEMGARFETDESGGFRLGMEGGHMKRRIVHAGDFTGYEIEKCLLNHISSYNSVEILTNHFACDLIVDDENVCQGLYVLDKETNEIEPYFSHFVFIATGGIGYIYKHTTNPSIATGDGIAMSYIANAQISNMEFVQFHPTSLYGSDEKGMAFPISEAVMEDVVSFDFHAVGHSQAFLISEAVRGEGGFLKLKNNKQFMHKYHHLKSLAPRDFVARAIDTELKLSGEEFVYLDVSSFSHKYFQERFPSIYSKCREMGIDVPFSPIPVVPAAHYSCGGVLTDINARTSIKNLYAAGEISCTGVHGANRLASNSLLEAIVFAERAFLDIKPHLKEEFVTNVPGFYNQPVYMDKNVFEEIIQEKTKLKEIMWKRVAIMRSLKSLKEADVSIDAIFRKFSSMEKYNNVDYFELRNMLITSKIIIASALKRKESRGLHYLTDFPNENNEQYMHDTLIQKEV</sequence>
<evidence type="ECO:0000313" key="12">
    <source>
        <dbReference type="EMBL" id="HAV93095.1"/>
    </source>
</evidence>
<dbReference type="PANTHER" id="PTHR42716">
    <property type="entry name" value="L-ASPARTATE OXIDASE"/>
    <property type="match status" value="1"/>
</dbReference>
<protein>
    <recommendedName>
        <fullName evidence="4">L-aspartate oxidase</fullName>
        <ecNumber evidence="4">1.4.3.16</ecNumber>
    </recommendedName>
</protein>
<dbReference type="SUPFAM" id="SSF51905">
    <property type="entry name" value="FAD/NAD(P)-binding domain"/>
    <property type="match status" value="1"/>
</dbReference>
<organism evidence="12 13">
    <name type="scientific">candidate division WOR-3 bacterium</name>
    <dbReference type="NCBI Taxonomy" id="2052148"/>
    <lineage>
        <taxon>Bacteria</taxon>
        <taxon>Bacteria division WOR-3</taxon>
    </lineage>
</organism>
<comment type="similarity">
    <text evidence="3">Belongs to the FAD-dependent oxidoreductase 2 family. NadB subfamily.</text>
</comment>
<evidence type="ECO:0000256" key="7">
    <source>
        <dbReference type="ARBA" id="ARBA00022827"/>
    </source>
</evidence>
<evidence type="ECO:0000259" key="10">
    <source>
        <dbReference type="Pfam" id="PF00890"/>
    </source>
</evidence>
<dbReference type="EMBL" id="DMZY01000237">
    <property type="protein sequence ID" value="HAV93095.1"/>
    <property type="molecule type" value="Genomic_DNA"/>
</dbReference>
<dbReference type="PRINTS" id="PR00368">
    <property type="entry name" value="FADPNR"/>
</dbReference>
<accession>A0A350HC29</accession>
<evidence type="ECO:0000256" key="2">
    <source>
        <dbReference type="ARBA" id="ARBA00004950"/>
    </source>
</evidence>
<comment type="cofactor">
    <cofactor evidence="1">
        <name>FAD</name>
        <dbReference type="ChEBI" id="CHEBI:57692"/>
    </cofactor>
</comment>
<dbReference type="GO" id="GO:0008734">
    <property type="term" value="F:L-aspartate oxidase activity"/>
    <property type="evidence" value="ECO:0007669"/>
    <property type="project" value="UniProtKB-EC"/>
</dbReference>
<dbReference type="FunFam" id="3.90.700.10:FF:000002">
    <property type="entry name" value="L-aspartate oxidase"/>
    <property type="match status" value="1"/>
</dbReference>
<name>A0A350HC29_UNCW3</name>
<keyword evidence="5" id="KW-0285">Flavoprotein</keyword>
<dbReference type="SUPFAM" id="SSF56425">
    <property type="entry name" value="Succinate dehydrogenase/fumarate reductase flavoprotein, catalytic domain"/>
    <property type="match status" value="1"/>
</dbReference>
<feature type="domain" description="FAD-dependent oxidoreductase 2 FAD-binding" evidence="10">
    <location>
        <begin position="5"/>
        <end position="403"/>
    </location>
</feature>
<dbReference type="InterPro" id="IPR015939">
    <property type="entry name" value="Fum_Rdtase/Succ_DH_flav-like_C"/>
</dbReference>
<reference evidence="12 13" key="1">
    <citation type="journal article" date="2018" name="Nat. Biotechnol.">
        <title>A standardized bacterial taxonomy based on genome phylogeny substantially revises the tree of life.</title>
        <authorList>
            <person name="Parks D.H."/>
            <person name="Chuvochina M."/>
            <person name="Waite D.W."/>
            <person name="Rinke C."/>
            <person name="Skarshewski A."/>
            <person name="Chaumeil P.A."/>
            <person name="Hugenholtz P."/>
        </authorList>
    </citation>
    <scope>NUCLEOTIDE SEQUENCE [LARGE SCALE GENOMIC DNA]</scope>
    <source>
        <strain evidence="12">UBA9956</strain>
    </source>
</reference>
<feature type="domain" description="Fumarate reductase/succinate dehydrogenase flavoprotein-like C-terminal" evidence="11">
    <location>
        <begin position="452"/>
        <end position="543"/>
    </location>
</feature>
<dbReference type="Gene3D" id="3.50.50.60">
    <property type="entry name" value="FAD/NAD(P)-binding domain"/>
    <property type="match status" value="2"/>
</dbReference>
<evidence type="ECO:0000256" key="9">
    <source>
        <dbReference type="ARBA" id="ARBA00048305"/>
    </source>
</evidence>
<dbReference type="PANTHER" id="PTHR42716:SF2">
    <property type="entry name" value="L-ASPARTATE OXIDASE, CHLOROPLASTIC"/>
    <property type="match status" value="1"/>
</dbReference>
<dbReference type="InterPro" id="IPR003953">
    <property type="entry name" value="FAD-dep_OxRdtase_2_FAD-bd"/>
</dbReference>
<evidence type="ECO:0000256" key="3">
    <source>
        <dbReference type="ARBA" id="ARBA00008562"/>
    </source>
</evidence>
<comment type="pathway">
    <text evidence="2">Cofactor biosynthesis; NAD(+) biosynthesis; iminoaspartate from L-aspartate (oxidase route): step 1/1.</text>
</comment>
<dbReference type="UniPathway" id="UPA00253">
    <property type="reaction ID" value="UER00326"/>
</dbReference>
<evidence type="ECO:0000256" key="1">
    <source>
        <dbReference type="ARBA" id="ARBA00001974"/>
    </source>
</evidence>